<dbReference type="GO" id="GO:0016887">
    <property type="term" value="F:ATP hydrolysis activity"/>
    <property type="evidence" value="ECO:0007669"/>
    <property type="project" value="InterPro"/>
</dbReference>
<dbReference type="GO" id="GO:0030983">
    <property type="term" value="F:mismatched DNA binding"/>
    <property type="evidence" value="ECO:0007669"/>
    <property type="project" value="InterPro"/>
</dbReference>
<dbReference type="NCBIfam" id="TIGR00585">
    <property type="entry name" value="mutl"/>
    <property type="match status" value="1"/>
</dbReference>
<dbReference type="SMART" id="SM01340">
    <property type="entry name" value="DNA_mis_repair"/>
    <property type="match status" value="1"/>
</dbReference>
<dbReference type="Proteomes" id="UP000184330">
    <property type="component" value="Unassembled WGS sequence"/>
</dbReference>
<dbReference type="GO" id="GO:0032389">
    <property type="term" value="C:MutLalpha complex"/>
    <property type="evidence" value="ECO:0007669"/>
    <property type="project" value="TreeGrafter"/>
</dbReference>
<dbReference type="InterPro" id="IPR003594">
    <property type="entry name" value="HATPase_dom"/>
</dbReference>
<dbReference type="AlphaFoldDB" id="A0A1L7WDS4"/>
<dbReference type="InterPro" id="IPR014762">
    <property type="entry name" value="DNA_mismatch_repair_CS"/>
</dbReference>
<reference evidence="6 7" key="1">
    <citation type="submission" date="2016-03" db="EMBL/GenBank/DDBJ databases">
        <authorList>
            <person name="Ploux O."/>
        </authorList>
    </citation>
    <scope>NUCLEOTIDE SEQUENCE [LARGE SCALE GENOMIC DNA]</scope>
    <source>
        <strain evidence="6 7">UAMH 11012</strain>
    </source>
</reference>
<evidence type="ECO:0000256" key="3">
    <source>
        <dbReference type="SAM" id="MobiDB-lite"/>
    </source>
</evidence>
<evidence type="ECO:0000259" key="5">
    <source>
        <dbReference type="SMART" id="SM01340"/>
    </source>
</evidence>
<comment type="similarity">
    <text evidence="1">Belongs to the DNA mismatch repair MutL/HexB family.</text>
</comment>
<dbReference type="SUPFAM" id="SSF54211">
    <property type="entry name" value="Ribosomal protein S5 domain 2-like"/>
    <property type="match status" value="1"/>
</dbReference>
<protein>
    <submittedName>
        <fullName evidence="6">Related to DNA mismatch repair protein PMS2</fullName>
    </submittedName>
</protein>
<dbReference type="Pfam" id="PF13589">
    <property type="entry name" value="HATPase_c_3"/>
    <property type="match status" value="1"/>
</dbReference>
<dbReference type="Pfam" id="PF01119">
    <property type="entry name" value="DNA_mis_repair"/>
    <property type="match status" value="1"/>
</dbReference>
<dbReference type="PROSITE" id="PS00058">
    <property type="entry name" value="DNA_MISMATCH_REPAIR_1"/>
    <property type="match status" value="1"/>
</dbReference>
<evidence type="ECO:0000256" key="2">
    <source>
        <dbReference type="ARBA" id="ARBA00022763"/>
    </source>
</evidence>
<evidence type="ECO:0000256" key="1">
    <source>
        <dbReference type="ARBA" id="ARBA00006082"/>
    </source>
</evidence>
<dbReference type="InterPro" id="IPR036890">
    <property type="entry name" value="HATPase_C_sf"/>
</dbReference>
<evidence type="ECO:0000313" key="7">
    <source>
        <dbReference type="Proteomes" id="UP000184330"/>
    </source>
</evidence>
<keyword evidence="7" id="KW-1185">Reference proteome</keyword>
<dbReference type="InterPro" id="IPR014721">
    <property type="entry name" value="Ribsml_uS5_D2-typ_fold_subgr"/>
</dbReference>
<dbReference type="FunFam" id="3.30.565.10:FF:000017">
    <property type="entry name" value="PMS1 homolog 1, mismatch repair system component"/>
    <property type="match status" value="1"/>
</dbReference>
<dbReference type="InterPro" id="IPR013507">
    <property type="entry name" value="DNA_mismatch_S5_2-like"/>
</dbReference>
<evidence type="ECO:0000313" key="6">
    <source>
        <dbReference type="EMBL" id="CZR50932.1"/>
    </source>
</evidence>
<feature type="compositionally biased region" description="Low complexity" evidence="3">
    <location>
        <begin position="552"/>
        <end position="562"/>
    </location>
</feature>
<dbReference type="InterPro" id="IPR002099">
    <property type="entry name" value="MutL/Mlh/PMS"/>
</dbReference>
<organism evidence="6 7">
    <name type="scientific">Phialocephala subalpina</name>
    <dbReference type="NCBI Taxonomy" id="576137"/>
    <lineage>
        <taxon>Eukaryota</taxon>
        <taxon>Fungi</taxon>
        <taxon>Dikarya</taxon>
        <taxon>Ascomycota</taxon>
        <taxon>Pezizomycotina</taxon>
        <taxon>Leotiomycetes</taxon>
        <taxon>Helotiales</taxon>
        <taxon>Mollisiaceae</taxon>
        <taxon>Phialocephala</taxon>
        <taxon>Phialocephala fortinii species complex</taxon>
    </lineage>
</organism>
<dbReference type="OrthoDB" id="10263226at2759"/>
<dbReference type="PANTHER" id="PTHR10073:SF41">
    <property type="entry name" value="MISMATCH REPAIR PROTEIN, PUTATIVE (AFU_ORTHOLOGUE AFUA_8G05820)-RELATED"/>
    <property type="match status" value="1"/>
</dbReference>
<feature type="domain" description="Histidine kinase/HSP90-like ATPase" evidence="4">
    <location>
        <begin position="18"/>
        <end position="160"/>
    </location>
</feature>
<dbReference type="GO" id="GO:0006298">
    <property type="term" value="P:mismatch repair"/>
    <property type="evidence" value="ECO:0007669"/>
    <property type="project" value="InterPro"/>
</dbReference>
<accession>A0A1L7WDS4</accession>
<dbReference type="GO" id="GO:0061982">
    <property type="term" value="P:meiosis I cell cycle process"/>
    <property type="evidence" value="ECO:0007669"/>
    <property type="project" value="UniProtKB-ARBA"/>
</dbReference>
<dbReference type="SMART" id="SM00387">
    <property type="entry name" value="HATPase_c"/>
    <property type="match status" value="1"/>
</dbReference>
<gene>
    <name evidence="6" type="ORF">PAC_00806</name>
</gene>
<dbReference type="Gene3D" id="3.30.565.10">
    <property type="entry name" value="Histidine kinase-like ATPase, C-terminal domain"/>
    <property type="match status" value="1"/>
</dbReference>
<dbReference type="PANTHER" id="PTHR10073">
    <property type="entry name" value="DNA MISMATCH REPAIR PROTEIN MLH, PMS, MUTL"/>
    <property type="match status" value="1"/>
</dbReference>
<dbReference type="EMBL" id="FJOG01000001">
    <property type="protein sequence ID" value="CZR50932.1"/>
    <property type="molecule type" value="Genomic_DNA"/>
</dbReference>
<feature type="region of interest" description="Disordered" evidence="3">
    <location>
        <begin position="520"/>
        <end position="563"/>
    </location>
</feature>
<dbReference type="STRING" id="576137.A0A1L7WDS4"/>
<keyword evidence="2" id="KW-0227">DNA damage</keyword>
<dbReference type="SUPFAM" id="SSF55874">
    <property type="entry name" value="ATPase domain of HSP90 chaperone/DNA topoisomerase II/histidine kinase"/>
    <property type="match status" value="1"/>
</dbReference>
<dbReference type="GO" id="GO:0005524">
    <property type="term" value="F:ATP binding"/>
    <property type="evidence" value="ECO:0007669"/>
    <property type="project" value="InterPro"/>
</dbReference>
<feature type="region of interest" description="Disordered" evidence="3">
    <location>
        <begin position="406"/>
        <end position="444"/>
    </location>
</feature>
<evidence type="ECO:0000259" key="4">
    <source>
        <dbReference type="SMART" id="SM00387"/>
    </source>
</evidence>
<feature type="compositionally biased region" description="Low complexity" evidence="3">
    <location>
        <begin position="428"/>
        <end position="440"/>
    </location>
</feature>
<dbReference type="GO" id="GO:0140664">
    <property type="term" value="F:ATP-dependent DNA damage sensor activity"/>
    <property type="evidence" value="ECO:0007669"/>
    <property type="project" value="InterPro"/>
</dbReference>
<dbReference type="InterPro" id="IPR020568">
    <property type="entry name" value="Ribosomal_Su5_D2-typ_SF"/>
</dbReference>
<name>A0A1L7WDS4_9HELO</name>
<proteinExistence type="inferred from homology"/>
<dbReference type="Gene3D" id="3.30.230.10">
    <property type="match status" value="1"/>
</dbReference>
<sequence length="907" mass="100186">MTITALPAATIRLLGSAQALTTPTSLVKELIDNALDARATAIDILISTNTIDKIEVRDNGHGIPQEDLDALGRHGHTSKLRSFDELRSIGGLSLGFRGEALASACQLGEVSVTTKTEGEPAATAVKLKPLGGIASRSRTSNPIGTTVTVTNFLFKIPVRKQTALKDASKVLNKLKDLLLAYCLARPQVRFSLKVMKSPKGSWFYAPRPNDRIKDAVSLVIGRDTASQCMEKSLAFTESGYKDDVTEDGHETTDIDAGGPSAENESHQFVIDMFLPKPGADASKIGHGQYISIDTRPVSHDKGTMRKIVTLFRSYLKDSLSDSSDKLKNPFLWMDIRCPVASYDANVEPAKDDVLFCNEALLLESIERAFEDAYGKRKEPPVPVPQNKYAGLIEDFNLLKARVLTPRKANNVESSPTSTRHSEPIFENSTAPSPATTTQSQGVHCSADAIEEDEDEGPVGAQQPNFSVGMSEDYSEEIEGLFKSNRRTDILNTLQSSSLPSQASRGNSLNPWLIAKMTAPLQRDQGGIPTASSASSNKRVEQSDLFLPTPQRSSDPLSPDSDLGMNVSRPRQTFHIEDITSLALPPTQPTSRQPHGMRQPSLELESELLLGDDWTTFRRRNDFVSARQVPDDPMIPMVPAQPNSSKKWSSVNKPFVPPMRSNQGAAPPDGFRQTKLNIVNRPSRTVSNPQELPDEIDLEWAMDFEQRKEGATRQRREQLRIARVEEKFRQAQEDARLYGQSEEEVRSSPHKNRYNAAIATLEADNEMSRSIVPTKEPFKTTLADGDPRAYLMKRQRSMSVRLGEAPKLSRAKSMRLPLERIPENQKLHSLLLPLPADMTTLRKINAGLKHTDMYIQCGVIGAGFPPGSPEEEEITKKVQAVFKNWKGWKGNMFQEQDEGGRVQISVSG</sequence>
<dbReference type="InterPro" id="IPR038973">
    <property type="entry name" value="MutL/Mlh/Pms-like"/>
</dbReference>
<feature type="domain" description="DNA mismatch repair protein S5" evidence="5">
    <location>
        <begin position="216"/>
        <end position="374"/>
    </location>
</feature>